<protein>
    <submittedName>
        <fullName evidence="2">SUMF1/EgtB/PvdO family nonheme iron enzyme</fullName>
    </submittedName>
</protein>
<evidence type="ECO:0000259" key="1">
    <source>
        <dbReference type="Pfam" id="PF03781"/>
    </source>
</evidence>
<evidence type="ECO:0000313" key="2">
    <source>
        <dbReference type="EMBL" id="QQR36210.1"/>
    </source>
</evidence>
<reference evidence="2 3" key="1">
    <citation type="submission" date="2021-01" db="EMBL/GenBank/DDBJ databases">
        <title>Genome seq and assembly of Devosia sp. G19.</title>
        <authorList>
            <person name="Chhetri G."/>
        </authorList>
    </citation>
    <scope>NUCLEOTIDE SEQUENCE [LARGE SCALE GENOMIC DNA]</scope>
    <source>
        <strain evidence="2 3">G19</strain>
    </source>
</reference>
<gene>
    <name evidence="2" type="ORF">JI749_00770</name>
</gene>
<dbReference type="Pfam" id="PF03781">
    <property type="entry name" value="FGE-sulfatase"/>
    <property type="match status" value="1"/>
</dbReference>
<dbReference type="Proteomes" id="UP000595460">
    <property type="component" value="Chromosome"/>
</dbReference>
<evidence type="ECO:0000313" key="3">
    <source>
        <dbReference type="Proteomes" id="UP000595460"/>
    </source>
</evidence>
<dbReference type="InterPro" id="IPR042095">
    <property type="entry name" value="SUMF_sf"/>
</dbReference>
<feature type="domain" description="Sulfatase-modifying factor enzyme-like" evidence="1">
    <location>
        <begin position="63"/>
        <end position="282"/>
    </location>
</feature>
<dbReference type="InterPro" id="IPR051043">
    <property type="entry name" value="Sulfatase_Mod_Factor_Kinase"/>
</dbReference>
<accession>A0ABX7BW86</accession>
<name>A0ABX7BW86_9HYPH</name>
<organism evidence="2 3">
    <name type="scientific">Devosia oryziradicis</name>
    <dbReference type="NCBI Taxonomy" id="2801335"/>
    <lineage>
        <taxon>Bacteria</taxon>
        <taxon>Pseudomonadati</taxon>
        <taxon>Pseudomonadota</taxon>
        <taxon>Alphaproteobacteria</taxon>
        <taxon>Hyphomicrobiales</taxon>
        <taxon>Devosiaceae</taxon>
        <taxon>Devosia</taxon>
    </lineage>
</organism>
<dbReference type="PANTHER" id="PTHR23150">
    <property type="entry name" value="SULFATASE MODIFYING FACTOR 1, 2"/>
    <property type="match status" value="1"/>
</dbReference>
<dbReference type="SUPFAM" id="SSF56436">
    <property type="entry name" value="C-type lectin-like"/>
    <property type="match status" value="1"/>
</dbReference>
<dbReference type="EMBL" id="CP068047">
    <property type="protein sequence ID" value="QQR36210.1"/>
    <property type="molecule type" value="Genomic_DNA"/>
</dbReference>
<sequence length="294" mass="31475">MRAHAIKQVTFADLLLPTALLAGLSTVVLVQTGMIAINPGGPAVAGPQTVTVEARAFDHRMPGDFQLDGAPVNGTMLHTTMGPIEVMRYQVTLTEYRQCVADGACDKPEPALHAERDDVPVTGVSYSDAVAYAEWLSDRTGDRWRLPTVDEWIFIAGDRAVDHAVEQPTDATNPAARWLAAYEQEAGRAVSTTAVPQPTGAFGANDLGVMDLGGNVWEWTATCVNRTTLDPEGGIASVVESCGVHYLEGRHLTPMSVFVRDARGGGCSVGAPPDNLGFRLVREPGFAWPIPFLH</sequence>
<dbReference type="Gene3D" id="3.90.1580.10">
    <property type="entry name" value="paralog of FGE (formylglycine-generating enzyme)"/>
    <property type="match status" value="1"/>
</dbReference>
<proteinExistence type="predicted"/>
<dbReference type="InterPro" id="IPR005532">
    <property type="entry name" value="SUMF_dom"/>
</dbReference>
<dbReference type="InterPro" id="IPR016187">
    <property type="entry name" value="CTDL_fold"/>
</dbReference>
<dbReference type="RefSeq" id="WP_201657349.1">
    <property type="nucleotide sequence ID" value="NZ_CP068047.1"/>
</dbReference>
<dbReference type="PANTHER" id="PTHR23150:SF19">
    <property type="entry name" value="FORMYLGLYCINE-GENERATING ENZYME"/>
    <property type="match status" value="1"/>
</dbReference>
<keyword evidence="3" id="KW-1185">Reference proteome</keyword>